<proteinExistence type="predicted"/>
<dbReference type="AlphaFoldDB" id="A0A660HMN9"/>
<evidence type="ECO:0000313" key="2">
    <source>
        <dbReference type="EMBL" id="AYJ01252.1"/>
    </source>
</evidence>
<evidence type="ECO:0000256" key="1">
    <source>
        <dbReference type="SAM" id="Phobius"/>
    </source>
</evidence>
<reference evidence="2 3" key="1">
    <citation type="journal article" date="2018" name="BMC Genomics">
        <title>Comparative genome analysis of jujube witches'-broom Phytoplasma, an obligate pathogen that causes jujube witches'-broom disease.</title>
        <authorList>
            <person name="Wang J."/>
            <person name="Song L."/>
            <person name="Jiao Q."/>
            <person name="Yang S."/>
            <person name="Gao R."/>
            <person name="Lu X."/>
            <person name="Zhou G."/>
        </authorList>
    </citation>
    <scope>NUCLEOTIDE SEQUENCE [LARGE SCALE GENOMIC DNA]</scope>
    <source>
        <strain evidence="2">Jwb-nky</strain>
    </source>
</reference>
<organism evidence="2 3">
    <name type="scientific">Ziziphus jujuba witches'-broom phytoplasma</name>
    <dbReference type="NCBI Taxonomy" id="135727"/>
    <lineage>
        <taxon>Bacteria</taxon>
        <taxon>Bacillati</taxon>
        <taxon>Mycoplasmatota</taxon>
        <taxon>Mollicutes</taxon>
        <taxon>Acholeplasmatales</taxon>
        <taxon>Acholeplasmataceae</taxon>
        <taxon>Candidatus Phytoplasma</taxon>
        <taxon>16SrV (Elm yellows group)</taxon>
    </lineage>
</organism>
<dbReference type="Proteomes" id="UP000272462">
    <property type="component" value="Chromosome"/>
</dbReference>
<keyword evidence="1" id="KW-0812">Transmembrane</keyword>
<evidence type="ECO:0000313" key="3">
    <source>
        <dbReference type="Proteomes" id="UP000272462"/>
    </source>
</evidence>
<sequence>MQKIENKINLKHLFFLFISIILLISNTSLIFAEKELSKFLTTTNLGQIETTGQKPTKDEIIVKIKELNNDLKESKSLKIDNDPTETEAIVKSNEHTGEVKVYFTVKKTQTPLSKFLTTTNLGKIETTGQKPTKDEVITKIKTLNKDLTESHSLKIDNDPTQTEAIIKSNNNTGEIKVSFTVEKKENTNHNTTNNSETVTESNPENTSFFKNKWLWTIIILMIITSVGFFVWRKQKISK</sequence>
<keyword evidence="3" id="KW-1185">Reference proteome</keyword>
<dbReference type="KEGG" id="pzi:CWO85_01775"/>
<accession>A0A660HMN9</accession>
<gene>
    <name evidence="2" type="ORF">CWO85_01775</name>
</gene>
<feature type="transmembrane region" description="Helical" evidence="1">
    <location>
        <begin position="213"/>
        <end position="231"/>
    </location>
</feature>
<keyword evidence="1" id="KW-1133">Transmembrane helix</keyword>
<dbReference type="EMBL" id="CP025121">
    <property type="protein sequence ID" value="AYJ01252.1"/>
    <property type="molecule type" value="Genomic_DNA"/>
</dbReference>
<dbReference type="RefSeq" id="WP_121463979.1">
    <property type="nucleotide sequence ID" value="NZ_CP025121.1"/>
</dbReference>
<protein>
    <submittedName>
        <fullName evidence="2">Uncharacterized protein</fullName>
    </submittedName>
</protein>
<keyword evidence="1" id="KW-0472">Membrane</keyword>
<name>A0A660HMN9_ZIZJU</name>